<dbReference type="EMBL" id="KF900408">
    <property type="protein sequence ID" value="AIE93928.1"/>
    <property type="molecule type" value="Genomic_DNA"/>
</dbReference>
<name>A0A075FRK5_9EURY</name>
<feature type="transmembrane region" description="Helical" evidence="2">
    <location>
        <begin position="44"/>
        <end position="65"/>
    </location>
</feature>
<keyword evidence="2" id="KW-1133">Transmembrane helix</keyword>
<sequence length="179" mass="19524">MVDEDDSNEWEETQYESLDWGEEDESQSRLIEVYHSTNKAAQAALVLIVAGIVLLGTAMSLNGILSDDEKAAGLTVKTNEMMDDTGIEVDEEGGDVDEDFVRQVLRGGLFYELGCAVLAFIGSASLIRRQNYNMVLIGCTAAIIGLGGFLLSTITGAIALYLTFQCKHEFGINEPDESW</sequence>
<accession>A0A075FRK5</accession>
<keyword evidence="2" id="KW-0812">Transmembrane</keyword>
<evidence type="ECO:0000313" key="3">
    <source>
        <dbReference type="EMBL" id="AIE93928.1"/>
    </source>
</evidence>
<reference evidence="3" key="1">
    <citation type="journal article" date="2014" name="Genome Biol. Evol.">
        <title>Pangenome evidence for extensive interdomain horizontal transfer affecting lineage core and shell genes in uncultured planktonic thaumarchaeota and euryarchaeota.</title>
        <authorList>
            <person name="Deschamps P."/>
            <person name="Zivanovic Y."/>
            <person name="Moreira D."/>
            <person name="Rodriguez-Valera F."/>
            <person name="Lopez-Garcia P."/>
        </authorList>
    </citation>
    <scope>NUCLEOTIDE SEQUENCE</scope>
</reference>
<proteinExistence type="predicted"/>
<dbReference type="AlphaFoldDB" id="A0A075FRK5"/>
<evidence type="ECO:0000256" key="2">
    <source>
        <dbReference type="SAM" id="Phobius"/>
    </source>
</evidence>
<protein>
    <recommendedName>
        <fullName evidence="4">DUF4064 domain-containing protein</fullName>
    </recommendedName>
</protein>
<evidence type="ECO:0000256" key="1">
    <source>
        <dbReference type="SAM" id="MobiDB-lite"/>
    </source>
</evidence>
<feature type="region of interest" description="Disordered" evidence="1">
    <location>
        <begin position="1"/>
        <end position="22"/>
    </location>
</feature>
<feature type="transmembrane region" description="Helical" evidence="2">
    <location>
        <begin position="134"/>
        <end position="162"/>
    </location>
</feature>
<organism evidence="3">
    <name type="scientific">uncultured marine group II/III euryarchaeote AD1000_41_D11</name>
    <dbReference type="NCBI Taxonomy" id="1457766"/>
    <lineage>
        <taxon>Archaea</taxon>
        <taxon>Methanobacteriati</taxon>
        <taxon>Methanobacteriota</taxon>
        <taxon>environmental samples</taxon>
    </lineage>
</organism>
<feature type="transmembrane region" description="Helical" evidence="2">
    <location>
        <begin position="109"/>
        <end position="127"/>
    </location>
</feature>
<evidence type="ECO:0008006" key="4">
    <source>
        <dbReference type="Google" id="ProtNLM"/>
    </source>
</evidence>
<keyword evidence="2" id="KW-0472">Membrane</keyword>